<dbReference type="SMART" id="SM00418">
    <property type="entry name" value="HTH_ARSR"/>
    <property type="match status" value="1"/>
</dbReference>
<organism evidence="5 6">
    <name type="scientific">Cryptosporangium minutisporangium</name>
    <dbReference type="NCBI Taxonomy" id="113569"/>
    <lineage>
        <taxon>Bacteria</taxon>
        <taxon>Bacillati</taxon>
        <taxon>Actinomycetota</taxon>
        <taxon>Actinomycetes</taxon>
        <taxon>Cryptosporangiales</taxon>
        <taxon>Cryptosporangiaceae</taxon>
        <taxon>Cryptosporangium</taxon>
    </lineage>
</organism>
<dbReference type="RefSeq" id="WP_345727945.1">
    <property type="nucleotide sequence ID" value="NZ_BAAAYN010000014.1"/>
</dbReference>
<dbReference type="PANTHER" id="PTHR43132:SF2">
    <property type="entry name" value="ARSENICAL RESISTANCE OPERON REPRESSOR ARSR-RELATED"/>
    <property type="match status" value="1"/>
</dbReference>
<evidence type="ECO:0000313" key="6">
    <source>
        <dbReference type="Proteomes" id="UP001501676"/>
    </source>
</evidence>
<evidence type="ECO:0000256" key="2">
    <source>
        <dbReference type="ARBA" id="ARBA00023125"/>
    </source>
</evidence>
<dbReference type="PROSITE" id="PS50987">
    <property type="entry name" value="HTH_ARSR_2"/>
    <property type="match status" value="1"/>
</dbReference>
<dbReference type="InterPro" id="IPR001845">
    <property type="entry name" value="HTH_ArsR_DNA-bd_dom"/>
</dbReference>
<dbReference type="SUPFAM" id="SSF46785">
    <property type="entry name" value="Winged helix' DNA-binding domain"/>
    <property type="match status" value="1"/>
</dbReference>
<keyword evidence="2" id="KW-0238">DNA-binding</keyword>
<protein>
    <submittedName>
        <fullName evidence="5">Helix-turn-helix transcriptional regulator</fullName>
    </submittedName>
</protein>
<gene>
    <name evidence="5" type="ORF">GCM10020369_22100</name>
</gene>
<reference evidence="6" key="1">
    <citation type="journal article" date="2019" name="Int. J. Syst. Evol. Microbiol.">
        <title>The Global Catalogue of Microorganisms (GCM) 10K type strain sequencing project: providing services to taxonomists for standard genome sequencing and annotation.</title>
        <authorList>
            <consortium name="The Broad Institute Genomics Platform"/>
            <consortium name="The Broad Institute Genome Sequencing Center for Infectious Disease"/>
            <person name="Wu L."/>
            <person name="Ma J."/>
        </authorList>
    </citation>
    <scope>NUCLEOTIDE SEQUENCE [LARGE SCALE GENOMIC DNA]</scope>
    <source>
        <strain evidence="6">JCM 9458</strain>
    </source>
</reference>
<keyword evidence="6" id="KW-1185">Reference proteome</keyword>
<sequence length="215" mass="22412">MRTEILAAIGDPLRFEALRLLLADDGLAQAALAELLGVTPSRLGNHLAALRAAGLVDPVRVGRSTRYTLRQPDAVRALVGAIDTLAGGPAALPEAGRSPYARARTCYDHLAGEVGVRLLDRLVAEGALVPGPEPESVLQPGETLDASLTRLGVPYPQVGRRKLAVGCLDATAGHPHLGGALGSEVLRSFLRRGLLLPGPAPRSLIEHPNLAPLLG</sequence>
<keyword evidence="3" id="KW-0804">Transcription</keyword>
<proteinExistence type="predicted"/>
<dbReference type="EMBL" id="BAAAYN010000014">
    <property type="protein sequence ID" value="GAA3386092.1"/>
    <property type="molecule type" value="Genomic_DNA"/>
</dbReference>
<evidence type="ECO:0000313" key="5">
    <source>
        <dbReference type="EMBL" id="GAA3386092.1"/>
    </source>
</evidence>
<evidence type="ECO:0000256" key="1">
    <source>
        <dbReference type="ARBA" id="ARBA00023015"/>
    </source>
</evidence>
<dbReference type="CDD" id="cd00090">
    <property type="entry name" value="HTH_ARSR"/>
    <property type="match status" value="1"/>
</dbReference>
<name>A0ABP6SVI4_9ACTN</name>
<dbReference type="InterPro" id="IPR036390">
    <property type="entry name" value="WH_DNA-bd_sf"/>
</dbReference>
<feature type="domain" description="HTH arsR-type" evidence="4">
    <location>
        <begin position="1"/>
        <end position="89"/>
    </location>
</feature>
<dbReference type="Pfam" id="PF12840">
    <property type="entry name" value="HTH_20"/>
    <property type="match status" value="1"/>
</dbReference>
<dbReference type="PANTHER" id="PTHR43132">
    <property type="entry name" value="ARSENICAL RESISTANCE OPERON REPRESSOR ARSR-RELATED"/>
    <property type="match status" value="1"/>
</dbReference>
<dbReference type="InterPro" id="IPR011991">
    <property type="entry name" value="ArsR-like_HTH"/>
</dbReference>
<dbReference type="Proteomes" id="UP001501676">
    <property type="component" value="Unassembled WGS sequence"/>
</dbReference>
<accession>A0ABP6SVI4</accession>
<dbReference type="PRINTS" id="PR00778">
    <property type="entry name" value="HTHARSR"/>
</dbReference>
<dbReference type="InterPro" id="IPR036388">
    <property type="entry name" value="WH-like_DNA-bd_sf"/>
</dbReference>
<keyword evidence="1" id="KW-0805">Transcription regulation</keyword>
<dbReference type="Gene3D" id="1.10.10.10">
    <property type="entry name" value="Winged helix-like DNA-binding domain superfamily/Winged helix DNA-binding domain"/>
    <property type="match status" value="1"/>
</dbReference>
<evidence type="ECO:0000256" key="3">
    <source>
        <dbReference type="ARBA" id="ARBA00023163"/>
    </source>
</evidence>
<comment type="caution">
    <text evidence="5">The sequence shown here is derived from an EMBL/GenBank/DDBJ whole genome shotgun (WGS) entry which is preliminary data.</text>
</comment>
<evidence type="ECO:0000259" key="4">
    <source>
        <dbReference type="PROSITE" id="PS50987"/>
    </source>
</evidence>
<dbReference type="InterPro" id="IPR051011">
    <property type="entry name" value="Metal_resp_trans_reg"/>
</dbReference>